<reference evidence="1" key="1">
    <citation type="submission" date="2023-03" db="EMBL/GenBank/DDBJ databases">
        <title>Massive genome expansion in bonnet fungi (Mycena s.s.) driven by repeated elements and novel gene families across ecological guilds.</title>
        <authorList>
            <consortium name="Lawrence Berkeley National Laboratory"/>
            <person name="Harder C.B."/>
            <person name="Miyauchi S."/>
            <person name="Viragh M."/>
            <person name="Kuo A."/>
            <person name="Thoen E."/>
            <person name="Andreopoulos B."/>
            <person name="Lu D."/>
            <person name="Skrede I."/>
            <person name="Drula E."/>
            <person name="Henrissat B."/>
            <person name="Morin E."/>
            <person name="Kohler A."/>
            <person name="Barry K."/>
            <person name="LaButti K."/>
            <person name="Morin E."/>
            <person name="Salamov A."/>
            <person name="Lipzen A."/>
            <person name="Mereny Z."/>
            <person name="Hegedus B."/>
            <person name="Baldrian P."/>
            <person name="Stursova M."/>
            <person name="Weitz H."/>
            <person name="Taylor A."/>
            <person name="Grigoriev I.V."/>
            <person name="Nagy L.G."/>
            <person name="Martin F."/>
            <person name="Kauserud H."/>
        </authorList>
    </citation>
    <scope>NUCLEOTIDE SEQUENCE</scope>
    <source>
        <strain evidence="1">CBHHK067</strain>
    </source>
</reference>
<comment type="caution">
    <text evidence="1">The sequence shown here is derived from an EMBL/GenBank/DDBJ whole genome shotgun (WGS) entry which is preliminary data.</text>
</comment>
<sequence>MGGELYSDKSDRPGYSYLAWHCSYYNRYAEKFAGHDAPKGVHPNFIFKTDKSRVNHTQRVPHASKEVEDNPKEAAMLAEMIHLITIIVEHHIKQFLPEDYVEMQIYVSRLPLNERSLAYPFGGFVVNIGVTTRGHRDRFDKKFCVIIPAGCWTGGELCLFETGFVFRLHPWDILIFPSCDVTHFNLHYEGVRTSIVLHSDKYGDQWVRDGNGWLPNDNEYDSGDEDNV</sequence>
<evidence type="ECO:0000313" key="1">
    <source>
        <dbReference type="EMBL" id="KAJ7657956.1"/>
    </source>
</evidence>
<dbReference type="AlphaFoldDB" id="A0AAD7CQD0"/>
<dbReference type="Proteomes" id="UP001221757">
    <property type="component" value="Unassembled WGS sequence"/>
</dbReference>
<protein>
    <submittedName>
        <fullName evidence="1">Uncharacterized protein</fullName>
    </submittedName>
</protein>
<keyword evidence="2" id="KW-1185">Reference proteome</keyword>
<dbReference type="Gene3D" id="3.60.130.30">
    <property type="match status" value="1"/>
</dbReference>
<proteinExistence type="predicted"/>
<gene>
    <name evidence="1" type="ORF">B0H17DRAFT_955450</name>
</gene>
<name>A0AAD7CQD0_MYCRO</name>
<accession>A0AAD7CQD0</accession>
<organism evidence="1 2">
    <name type="scientific">Mycena rosella</name>
    <name type="common">Pink bonnet</name>
    <name type="synonym">Agaricus rosellus</name>
    <dbReference type="NCBI Taxonomy" id="1033263"/>
    <lineage>
        <taxon>Eukaryota</taxon>
        <taxon>Fungi</taxon>
        <taxon>Dikarya</taxon>
        <taxon>Basidiomycota</taxon>
        <taxon>Agaricomycotina</taxon>
        <taxon>Agaricomycetes</taxon>
        <taxon>Agaricomycetidae</taxon>
        <taxon>Agaricales</taxon>
        <taxon>Marasmiineae</taxon>
        <taxon>Mycenaceae</taxon>
        <taxon>Mycena</taxon>
    </lineage>
</organism>
<evidence type="ECO:0000313" key="2">
    <source>
        <dbReference type="Proteomes" id="UP001221757"/>
    </source>
</evidence>
<dbReference type="EMBL" id="JARKIE010000285">
    <property type="protein sequence ID" value="KAJ7657956.1"/>
    <property type="molecule type" value="Genomic_DNA"/>
</dbReference>